<dbReference type="PANTHER" id="PTHR32196:SF15">
    <property type="entry name" value="SUGAR ABC TRANSPORTER PERMEASE PROTEIN"/>
    <property type="match status" value="1"/>
</dbReference>
<evidence type="ECO:0000313" key="7">
    <source>
        <dbReference type="EMBL" id="SLM18511.1"/>
    </source>
</evidence>
<feature type="transmembrane region" description="Helical" evidence="6">
    <location>
        <begin position="246"/>
        <end position="265"/>
    </location>
</feature>
<evidence type="ECO:0000256" key="6">
    <source>
        <dbReference type="SAM" id="Phobius"/>
    </source>
</evidence>
<accession>A0A3P3XQD5</accession>
<protein>
    <submittedName>
        <fullName evidence="7">Monosaccharide ABC transporter membrane protein, CUT2 family</fullName>
    </submittedName>
</protein>
<keyword evidence="5 6" id="KW-0472">Membrane</keyword>
<feature type="transmembrane region" description="Helical" evidence="6">
    <location>
        <begin position="101"/>
        <end position="124"/>
    </location>
</feature>
<keyword evidence="3 6" id="KW-0812">Transmembrane</keyword>
<dbReference type="InterPro" id="IPR001851">
    <property type="entry name" value="ABC_transp_permease"/>
</dbReference>
<evidence type="ECO:0000256" key="2">
    <source>
        <dbReference type="ARBA" id="ARBA00022475"/>
    </source>
</evidence>
<evidence type="ECO:0000256" key="5">
    <source>
        <dbReference type="ARBA" id="ARBA00023136"/>
    </source>
</evidence>
<gene>
    <name evidence="7" type="ORF">SPIRO4BDMA_50026</name>
</gene>
<dbReference type="PANTHER" id="PTHR32196">
    <property type="entry name" value="ABC TRANSPORTER PERMEASE PROTEIN YPHD-RELATED-RELATED"/>
    <property type="match status" value="1"/>
</dbReference>
<feature type="transmembrane region" description="Helical" evidence="6">
    <location>
        <begin position="332"/>
        <end position="348"/>
    </location>
</feature>
<evidence type="ECO:0000256" key="1">
    <source>
        <dbReference type="ARBA" id="ARBA00004651"/>
    </source>
</evidence>
<comment type="subcellular location">
    <subcellularLocation>
        <location evidence="1">Cell membrane</location>
        <topology evidence="1">Multi-pass membrane protein</topology>
    </subcellularLocation>
</comment>
<dbReference type="EMBL" id="FWDO01000005">
    <property type="protein sequence ID" value="SLM18511.1"/>
    <property type="molecule type" value="Genomic_DNA"/>
</dbReference>
<feature type="transmembrane region" description="Helical" evidence="6">
    <location>
        <begin position="271"/>
        <end position="292"/>
    </location>
</feature>
<feature type="transmembrane region" description="Helical" evidence="6">
    <location>
        <begin position="75"/>
        <end position="94"/>
    </location>
</feature>
<dbReference type="GO" id="GO:0022857">
    <property type="term" value="F:transmembrane transporter activity"/>
    <property type="evidence" value="ECO:0007669"/>
    <property type="project" value="InterPro"/>
</dbReference>
<feature type="transmembrane region" description="Helical" evidence="6">
    <location>
        <begin position="20"/>
        <end position="40"/>
    </location>
</feature>
<feature type="transmembrane region" description="Helical" evidence="6">
    <location>
        <begin position="193"/>
        <end position="218"/>
    </location>
</feature>
<evidence type="ECO:0000256" key="4">
    <source>
        <dbReference type="ARBA" id="ARBA00022989"/>
    </source>
</evidence>
<organism evidence="7">
    <name type="scientific">uncultured spirochete</name>
    <dbReference type="NCBI Taxonomy" id="156406"/>
    <lineage>
        <taxon>Bacteria</taxon>
        <taxon>Pseudomonadati</taxon>
        <taxon>Spirochaetota</taxon>
        <taxon>Spirochaetia</taxon>
        <taxon>Spirochaetales</taxon>
        <taxon>environmental samples</taxon>
    </lineage>
</organism>
<keyword evidence="4 6" id="KW-1133">Transmembrane helix</keyword>
<evidence type="ECO:0000256" key="3">
    <source>
        <dbReference type="ARBA" id="ARBA00022692"/>
    </source>
</evidence>
<reference evidence="7" key="1">
    <citation type="submission" date="2017-02" db="EMBL/GenBank/DDBJ databases">
        <authorList>
            <person name="Regsiter A."/>
            <person name="William W."/>
        </authorList>
    </citation>
    <scope>NUCLEOTIDE SEQUENCE</scope>
    <source>
        <strain evidence="7">BdmA 4</strain>
    </source>
</reference>
<keyword evidence="2" id="KW-1003">Cell membrane</keyword>
<sequence>MKNEDRKPKGRVGEFIANFGWPRIIIAIFLLLLFVIAPFIGIDIGTSLSDMLVRVGMNGILVLAMVPMIQSGCGLNFGLPLGIIAGLVGAVTSMEQNWQGLFGFGMALLLAIPLAVVLGIIYGYFINMAKGDEMMIGTYVGFSIVAFMSMMWLRLPYKNPLLVWGFSGTGLRTTISLNGFWMKVLDNFLAIRIGAHFFFPTGSFIFFALCCVLVWAFFKTKTGIAMSAVGSNPQFARAHGVSVDRMRIISVVISTVLGAVGMVVYEQSYGFIQLYMGPLYMAFPAVAAILLGGATINSATISNVVIGTFLFQGILTMTPSVINGMLKTDMAEVIRILVSNGMILYALTRKGKGMPK</sequence>
<dbReference type="AlphaFoldDB" id="A0A3P3XQD5"/>
<feature type="transmembrane region" description="Helical" evidence="6">
    <location>
        <begin position="136"/>
        <end position="154"/>
    </location>
</feature>
<dbReference type="GO" id="GO:0005886">
    <property type="term" value="C:plasma membrane"/>
    <property type="evidence" value="ECO:0007669"/>
    <property type="project" value="UniProtKB-SubCell"/>
</dbReference>
<feature type="transmembrane region" description="Helical" evidence="6">
    <location>
        <begin position="304"/>
        <end position="326"/>
    </location>
</feature>
<feature type="transmembrane region" description="Helical" evidence="6">
    <location>
        <begin position="161"/>
        <end position="181"/>
    </location>
</feature>
<dbReference type="Pfam" id="PF02653">
    <property type="entry name" value="BPD_transp_2"/>
    <property type="match status" value="1"/>
</dbReference>
<proteinExistence type="predicted"/>
<name>A0A3P3XQD5_9SPIR</name>